<reference evidence="2" key="1">
    <citation type="submission" date="2023-03" db="EMBL/GenBank/DDBJ databases">
        <title>Mating type loci evolution in Malassezia.</title>
        <authorList>
            <person name="Coelho M.A."/>
        </authorList>
    </citation>
    <scope>NUCLEOTIDE SEQUENCE</scope>
    <source>
        <strain evidence="2">CBS 7876</strain>
    </source>
</reference>
<feature type="compositionally biased region" description="Acidic residues" evidence="1">
    <location>
        <begin position="60"/>
        <end position="70"/>
    </location>
</feature>
<dbReference type="Proteomes" id="UP001214603">
    <property type="component" value="Chromosome 7"/>
</dbReference>
<gene>
    <name evidence="2" type="ORF">MOBT1_002851</name>
</gene>
<keyword evidence="3" id="KW-1185">Reference proteome</keyword>
<protein>
    <submittedName>
        <fullName evidence="2">Uncharacterized protein</fullName>
    </submittedName>
</protein>
<feature type="region of interest" description="Disordered" evidence="1">
    <location>
        <begin position="89"/>
        <end position="147"/>
    </location>
</feature>
<feature type="region of interest" description="Disordered" evidence="1">
    <location>
        <begin position="39"/>
        <end position="71"/>
    </location>
</feature>
<name>A0AAF0E0R0_9BASI</name>
<sequence length="321" mass="34521">MAAPDTRPELELPDLRPPSRFLSPVELARSDSVALSFVASPFDDSDDEPATGTPDFLDRDSDEDADDEETMEHLLAARRRLDVLAISEQNGGDVPAESLPTIESLEPKKAATYGPTGGKKRSSSSVEPRQIGELQQRRRDANQSNISLPDMDLKLDLTSIPLPSYIDAERRRIRAATERLAASDAWPASKTAAERTPPAVEPHAAPGPSPATSRALRLPDEIASWRSSDSGFRFGLGPYDALERGEWRWSPQDPGSVRTPTSTTPRDAPDAAAHLAAPSLLSNVQAEWTWALSPAPPPAIPSPALAPGDKPLPALPRTSVS</sequence>
<feature type="region of interest" description="Disordered" evidence="1">
    <location>
        <begin position="179"/>
        <end position="217"/>
    </location>
</feature>
<proteinExistence type="predicted"/>
<dbReference type="AlphaFoldDB" id="A0AAF0E0R0"/>
<evidence type="ECO:0000313" key="2">
    <source>
        <dbReference type="EMBL" id="WFD04148.1"/>
    </source>
</evidence>
<organism evidence="2 3">
    <name type="scientific">Malassezia obtusa</name>
    <dbReference type="NCBI Taxonomy" id="76774"/>
    <lineage>
        <taxon>Eukaryota</taxon>
        <taxon>Fungi</taxon>
        <taxon>Dikarya</taxon>
        <taxon>Basidiomycota</taxon>
        <taxon>Ustilaginomycotina</taxon>
        <taxon>Malasseziomycetes</taxon>
        <taxon>Malasseziales</taxon>
        <taxon>Malasseziaceae</taxon>
        <taxon>Malassezia</taxon>
    </lineage>
</organism>
<dbReference type="EMBL" id="CP119940">
    <property type="protein sequence ID" value="WFD04148.1"/>
    <property type="molecule type" value="Genomic_DNA"/>
</dbReference>
<evidence type="ECO:0000256" key="1">
    <source>
        <dbReference type="SAM" id="MobiDB-lite"/>
    </source>
</evidence>
<accession>A0AAF0E0R0</accession>
<feature type="region of interest" description="Disordered" evidence="1">
    <location>
        <begin position="293"/>
        <end position="321"/>
    </location>
</feature>
<feature type="region of interest" description="Disordered" evidence="1">
    <location>
        <begin position="244"/>
        <end position="270"/>
    </location>
</feature>
<evidence type="ECO:0000313" key="3">
    <source>
        <dbReference type="Proteomes" id="UP001214603"/>
    </source>
</evidence>